<dbReference type="Proteomes" id="UP001163846">
    <property type="component" value="Unassembled WGS sequence"/>
</dbReference>
<accession>A0AA38U4R6</accession>
<protein>
    <submittedName>
        <fullName evidence="1">Uncharacterized protein</fullName>
    </submittedName>
</protein>
<evidence type="ECO:0000313" key="2">
    <source>
        <dbReference type="Proteomes" id="UP001163846"/>
    </source>
</evidence>
<dbReference type="AlphaFoldDB" id="A0AA38U4R6"/>
<gene>
    <name evidence="1" type="ORF">F5878DRAFT_666792</name>
</gene>
<organism evidence="1 2">
    <name type="scientific">Lentinula raphanica</name>
    <dbReference type="NCBI Taxonomy" id="153919"/>
    <lineage>
        <taxon>Eukaryota</taxon>
        <taxon>Fungi</taxon>
        <taxon>Dikarya</taxon>
        <taxon>Basidiomycota</taxon>
        <taxon>Agaricomycotina</taxon>
        <taxon>Agaricomycetes</taxon>
        <taxon>Agaricomycetidae</taxon>
        <taxon>Agaricales</taxon>
        <taxon>Marasmiineae</taxon>
        <taxon>Omphalotaceae</taxon>
        <taxon>Lentinula</taxon>
    </lineage>
</organism>
<name>A0AA38U4R6_9AGAR</name>
<evidence type="ECO:0000313" key="1">
    <source>
        <dbReference type="EMBL" id="KAJ3832201.1"/>
    </source>
</evidence>
<sequence length="113" mass="12104">MSKVKSSNVASADVDSIVDSLVNISLSKIVQANEDSEQLTIAIAEAGTVEQRLCDPNALTTTASAPELQYRSMPLYQFYHIPPQTSSPSGFVPPMSECDLIAAAIAKFKNSIK</sequence>
<reference evidence="1" key="1">
    <citation type="submission" date="2022-08" db="EMBL/GenBank/DDBJ databases">
        <authorList>
            <consortium name="DOE Joint Genome Institute"/>
            <person name="Min B."/>
            <person name="Riley R."/>
            <person name="Sierra-Patev S."/>
            <person name="Naranjo-Ortiz M."/>
            <person name="Looney B."/>
            <person name="Konkel Z."/>
            <person name="Slot J.C."/>
            <person name="Sakamoto Y."/>
            <person name="Steenwyk J.L."/>
            <person name="Rokas A."/>
            <person name="Carro J."/>
            <person name="Camarero S."/>
            <person name="Ferreira P."/>
            <person name="Molpeceres G."/>
            <person name="Ruiz-Duenas F.J."/>
            <person name="Serrano A."/>
            <person name="Henrissat B."/>
            <person name="Drula E."/>
            <person name="Hughes K.W."/>
            <person name="Mata J.L."/>
            <person name="Ishikawa N.K."/>
            <person name="Vargas-Isla R."/>
            <person name="Ushijima S."/>
            <person name="Smith C.A."/>
            <person name="Ahrendt S."/>
            <person name="Andreopoulos W."/>
            <person name="He G."/>
            <person name="Labutti K."/>
            <person name="Lipzen A."/>
            <person name="Ng V."/>
            <person name="Sandor L."/>
            <person name="Barry K."/>
            <person name="Martinez A.T."/>
            <person name="Xiao Y."/>
            <person name="Gibbons J.G."/>
            <person name="Terashima K."/>
            <person name="Hibbett D.S."/>
            <person name="Grigoriev I.V."/>
        </authorList>
    </citation>
    <scope>NUCLEOTIDE SEQUENCE</scope>
    <source>
        <strain evidence="1">TFB9207</strain>
    </source>
</reference>
<keyword evidence="2" id="KW-1185">Reference proteome</keyword>
<proteinExistence type="predicted"/>
<dbReference type="EMBL" id="MU807044">
    <property type="protein sequence ID" value="KAJ3832201.1"/>
    <property type="molecule type" value="Genomic_DNA"/>
</dbReference>
<comment type="caution">
    <text evidence="1">The sequence shown here is derived from an EMBL/GenBank/DDBJ whole genome shotgun (WGS) entry which is preliminary data.</text>
</comment>